<protein>
    <recommendedName>
        <fullName evidence="2">AAA+ ATPase domain-containing protein</fullName>
    </recommendedName>
</protein>
<reference evidence="3" key="1">
    <citation type="submission" date="2020-01" db="EMBL/GenBank/DDBJ databases">
        <title>Identification and distribution of gene clusters putatively required for synthesis of sphingolipid metabolism inhibitors in phylogenetically diverse species of the filamentous fungus Fusarium.</title>
        <authorList>
            <person name="Kim H.-S."/>
            <person name="Busman M."/>
            <person name="Brown D.W."/>
            <person name="Divon H."/>
            <person name="Uhlig S."/>
            <person name="Proctor R.H."/>
        </authorList>
    </citation>
    <scope>NUCLEOTIDE SEQUENCE</scope>
    <source>
        <strain evidence="3">NRRL 53441</strain>
    </source>
</reference>
<organism evidence="3 4">
    <name type="scientific">Fusarium austroafricanum</name>
    <dbReference type="NCBI Taxonomy" id="2364996"/>
    <lineage>
        <taxon>Eukaryota</taxon>
        <taxon>Fungi</taxon>
        <taxon>Dikarya</taxon>
        <taxon>Ascomycota</taxon>
        <taxon>Pezizomycotina</taxon>
        <taxon>Sordariomycetes</taxon>
        <taxon>Hypocreomycetidae</taxon>
        <taxon>Hypocreales</taxon>
        <taxon>Nectriaceae</taxon>
        <taxon>Fusarium</taxon>
        <taxon>Fusarium concolor species complex</taxon>
    </lineage>
</organism>
<feature type="region of interest" description="Disordered" evidence="1">
    <location>
        <begin position="1"/>
        <end position="70"/>
    </location>
</feature>
<gene>
    <name evidence="3" type="ORF">F53441_4298</name>
</gene>
<evidence type="ECO:0000256" key="1">
    <source>
        <dbReference type="SAM" id="MobiDB-lite"/>
    </source>
</evidence>
<dbReference type="InterPro" id="IPR054289">
    <property type="entry name" value="DUF7025"/>
</dbReference>
<feature type="compositionally biased region" description="Polar residues" evidence="1">
    <location>
        <begin position="1"/>
        <end position="11"/>
    </location>
</feature>
<dbReference type="GO" id="GO:0016887">
    <property type="term" value="F:ATP hydrolysis activity"/>
    <property type="evidence" value="ECO:0007669"/>
    <property type="project" value="InterPro"/>
</dbReference>
<dbReference type="Pfam" id="PF00004">
    <property type="entry name" value="AAA"/>
    <property type="match status" value="1"/>
</dbReference>
<feature type="compositionally biased region" description="Acidic residues" evidence="1">
    <location>
        <begin position="390"/>
        <end position="407"/>
    </location>
</feature>
<accession>A0A8H4KKW1</accession>
<dbReference type="InterPro" id="IPR027417">
    <property type="entry name" value="P-loop_NTPase"/>
</dbReference>
<dbReference type="SUPFAM" id="SSF52540">
    <property type="entry name" value="P-loop containing nucleoside triphosphate hydrolases"/>
    <property type="match status" value="1"/>
</dbReference>
<feature type="compositionally biased region" description="Basic and acidic residues" evidence="1">
    <location>
        <begin position="25"/>
        <end position="69"/>
    </location>
</feature>
<dbReference type="GO" id="GO:0005524">
    <property type="term" value="F:ATP binding"/>
    <property type="evidence" value="ECO:0007669"/>
    <property type="project" value="InterPro"/>
</dbReference>
<keyword evidence="4" id="KW-1185">Reference proteome</keyword>
<feature type="compositionally biased region" description="Basic and acidic residues" evidence="1">
    <location>
        <begin position="413"/>
        <end position="423"/>
    </location>
</feature>
<dbReference type="InterPro" id="IPR003593">
    <property type="entry name" value="AAA+_ATPase"/>
</dbReference>
<evidence type="ECO:0000313" key="3">
    <source>
        <dbReference type="EMBL" id="KAF4453067.1"/>
    </source>
</evidence>
<comment type="caution">
    <text evidence="3">The sequence shown here is derived from an EMBL/GenBank/DDBJ whole genome shotgun (WGS) entry which is preliminary data.</text>
</comment>
<dbReference type="Gene3D" id="3.40.50.300">
    <property type="entry name" value="P-loop containing nucleotide triphosphate hydrolases"/>
    <property type="match status" value="1"/>
</dbReference>
<dbReference type="OrthoDB" id="10042665at2759"/>
<evidence type="ECO:0000313" key="4">
    <source>
        <dbReference type="Proteomes" id="UP000605986"/>
    </source>
</evidence>
<dbReference type="InterPro" id="IPR003959">
    <property type="entry name" value="ATPase_AAA_core"/>
</dbReference>
<dbReference type="InterPro" id="IPR056599">
    <property type="entry name" value="AAA_lid_fung"/>
</dbReference>
<name>A0A8H4KKW1_9HYPO</name>
<evidence type="ECO:0000259" key="2">
    <source>
        <dbReference type="SMART" id="SM00382"/>
    </source>
</evidence>
<feature type="region of interest" description="Disordered" evidence="1">
    <location>
        <begin position="387"/>
        <end position="431"/>
    </location>
</feature>
<dbReference type="Proteomes" id="UP000605986">
    <property type="component" value="Unassembled WGS sequence"/>
</dbReference>
<proteinExistence type="predicted"/>
<dbReference type="SMART" id="SM00382">
    <property type="entry name" value="AAA"/>
    <property type="match status" value="1"/>
</dbReference>
<dbReference type="Pfam" id="PF23232">
    <property type="entry name" value="AAA_lid_13"/>
    <property type="match status" value="1"/>
</dbReference>
<dbReference type="EMBL" id="JAADJG010000165">
    <property type="protein sequence ID" value="KAF4453067.1"/>
    <property type="molecule type" value="Genomic_DNA"/>
</dbReference>
<dbReference type="PANTHER" id="PTHR46411:SF3">
    <property type="entry name" value="AAA+ ATPASE DOMAIN-CONTAINING PROTEIN"/>
    <property type="match status" value="1"/>
</dbReference>
<feature type="domain" description="AAA+ ATPase" evidence="2">
    <location>
        <begin position="505"/>
        <end position="632"/>
    </location>
</feature>
<dbReference type="Pfam" id="PF22942">
    <property type="entry name" value="DUF7025"/>
    <property type="match status" value="1"/>
</dbReference>
<dbReference type="CDD" id="cd19481">
    <property type="entry name" value="RecA-like_protease"/>
    <property type="match status" value="1"/>
</dbReference>
<dbReference type="PANTHER" id="PTHR46411">
    <property type="entry name" value="FAMILY ATPASE, PUTATIVE-RELATED"/>
    <property type="match status" value="1"/>
</dbReference>
<sequence>MTADTMESNKSSGDESVVVLTPAETEPREETTQDTMKEEETKKEETKADDTKTEETPKSDEEEEKKEKIMVGLVTESKDLYAKFDKDGNRSWTDKYPDDLEEAAENEETQKYAVIIRKRKPQEADSNKPLDIDSIVVQSPYLKRVLGKVFKDYPGIVTNVSRLKFMSNFACFVHRWDQFTAAKDDPEYDDITREHVALLHKIMREELGEIIQLREDYFKNRAVAFEHVWTLFPPGCTVWGSIKGKPAAVRFESGYLTKTPCGGLAYMLNCKGLDWDGRSMGWTDVTLGINDFPGTVPFSQLCCYPLQYHPNPEAARSLLLERGRKFESLAGYHYKAYSGIAIWHVNAQKTRKETVNSRIVIDGENWEKQNPDHTIWLDYLTENGPVAKDDDSDFGDDNNNNDDDESYGSDNDSYVHRKPDVDNSQRPPLTDDQLIMTSPIVRGYSLKNKRWMEFFIDDVTDVKFNDKAFDSLVLPPDQKELILAFAQSQVKFKNVFDDIISGKGKGIIMLLSGGPGIGKTLTAESVAEEMRVPLYIMSAGDLGSEASDIEDNLSHILEMVANWNAVLLLDECDVFLEARSAHDIERNRVVSIFLRMLEYYEGILFLTTNRVKDMDQAFQSRIHMSLEYPSLDNTARETVWRGFLSRAVSVNAKVEGDAAHEITEEEIKALAGLELNGRQIKNVLKTANLLACHKEEKLAFRHLRTVLRVEGHSL</sequence>
<dbReference type="AlphaFoldDB" id="A0A8H4KKW1"/>